<feature type="region of interest" description="Disordered" evidence="1">
    <location>
        <begin position="760"/>
        <end position="807"/>
    </location>
</feature>
<reference evidence="2 3" key="1">
    <citation type="submission" date="2024-07" db="EMBL/GenBank/DDBJ databases">
        <title>Chromosome-level genome assembly of the water stick insect Ranatra chinensis (Heteroptera: Nepidae).</title>
        <authorList>
            <person name="Liu X."/>
        </authorList>
    </citation>
    <scope>NUCLEOTIDE SEQUENCE [LARGE SCALE GENOMIC DNA]</scope>
    <source>
        <strain evidence="2">Cailab_2021Rc</strain>
        <tissue evidence="2">Muscle</tissue>
    </source>
</reference>
<feature type="compositionally biased region" description="Basic and acidic residues" evidence="1">
    <location>
        <begin position="682"/>
        <end position="711"/>
    </location>
</feature>
<feature type="compositionally biased region" description="Basic and acidic residues" evidence="1">
    <location>
        <begin position="412"/>
        <end position="429"/>
    </location>
</feature>
<organism evidence="2 3">
    <name type="scientific">Ranatra chinensis</name>
    <dbReference type="NCBI Taxonomy" id="642074"/>
    <lineage>
        <taxon>Eukaryota</taxon>
        <taxon>Metazoa</taxon>
        <taxon>Ecdysozoa</taxon>
        <taxon>Arthropoda</taxon>
        <taxon>Hexapoda</taxon>
        <taxon>Insecta</taxon>
        <taxon>Pterygota</taxon>
        <taxon>Neoptera</taxon>
        <taxon>Paraneoptera</taxon>
        <taxon>Hemiptera</taxon>
        <taxon>Heteroptera</taxon>
        <taxon>Panheteroptera</taxon>
        <taxon>Nepomorpha</taxon>
        <taxon>Nepidae</taxon>
        <taxon>Ranatrinae</taxon>
        <taxon>Ranatra</taxon>
    </lineage>
</organism>
<proteinExistence type="predicted"/>
<feature type="compositionally biased region" description="Basic and acidic residues" evidence="1">
    <location>
        <begin position="760"/>
        <end position="773"/>
    </location>
</feature>
<feature type="compositionally biased region" description="Basic and acidic residues" evidence="1">
    <location>
        <begin position="388"/>
        <end position="405"/>
    </location>
</feature>
<feature type="compositionally biased region" description="Basic and acidic residues" evidence="1">
    <location>
        <begin position="184"/>
        <end position="196"/>
    </location>
</feature>
<dbReference type="AlphaFoldDB" id="A0ABD0Y5E4"/>
<evidence type="ECO:0000313" key="3">
    <source>
        <dbReference type="Proteomes" id="UP001558652"/>
    </source>
</evidence>
<comment type="caution">
    <text evidence="2">The sequence shown here is derived from an EMBL/GenBank/DDBJ whole genome shotgun (WGS) entry which is preliminary data.</text>
</comment>
<feature type="compositionally biased region" description="Basic and acidic residues" evidence="1">
    <location>
        <begin position="507"/>
        <end position="570"/>
    </location>
</feature>
<feature type="compositionally biased region" description="Basic and acidic residues" evidence="1">
    <location>
        <begin position="444"/>
        <end position="468"/>
    </location>
</feature>
<dbReference type="EMBL" id="JBFDAA010000013">
    <property type="protein sequence ID" value="KAL1122421.1"/>
    <property type="molecule type" value="Genomic_DNA"/>
</dbReference>
<feature type="region of interest" description="Disordered" evidence="1">
    <location>
        <begin position="309"/>
        <end position="623"/>
    </location>
</feature>
<feature type="compositionally biased region" description="Basic and acidic residues" evidence="1">
    <location>
        <begin position="317"/>
        <end position="336"/>
    </location>
</feature>
<feature type="region of interest" description="Disordered" evidence="1">
    <location>
        <begin position="223"/>
        <end position="277"/>
    </location>
</feature>
<feature type="region of interest" description="Disordered" evidence="1">
    <location>
        <begin position="122"/>
        <end position="197"/>
    </location>
</feature>
<sequence>MAISRNVFGYTNLLGETIRAVGEQLEVGGPLQLPSHYSAESSRAANLHRFFKVVDAFLDRHKADDAYNQLLSTFDRPTMRDSERPGDETLSQIAKGGSHCIEKARGYKIERENYIASLERYRNSVSSRSPSPIPSKDVARASKLDRSGSIERGNRSSPHRKETSPHFTKPNRPSRSPGRNTARSYEHPRYDERYPSRGDYSWSVRYRRFAGDGEQGAHYAVDHAWGNPNLEQYPNPGGRRQFDTGDYDDRDQFIDKLKDGRRGGPQSAQEELPPYRSADYRDEKAASAWGHPYGPEPHDAAYRHSQYGHDLVPFPEGKPRSNDRFGHDYRPYEYSETHPYPRPTYGDAWSGMQPADFDQTSHFRSNDFPTKPVSNGNCGPAPPQSARSYDEKFERLEKHHADFVHRSMRSPPPKDGKLYRDRTGKERRPSRSPFKISRSNENTRISDRSSKRRLSPDERRRREGRSYDDGGVTYVRRGTDAVSPHFADRQPFSSYSEKINKPTDPSPAERGHKSFYEAEGKGDLYKSGDAKRGVRTGEDEFQPKFNEKPVAEKKVENPPLGERDPPKGKGDSATFDSFPRGVTNRDSGKFRVSSVKKSPPPKCHSPDRRSNRDATPLGASYNYEYGGYSDVKYSGFKMEEQHSYQSGDIDCRDIINHKRFLRPDQEQGGALGAPFDPAPPRGRYEPDKERGSDSHRSQHHFRKEDYPDVCRRPSKRYSGMRRSPRRYDSTKPTFRKIDRFSPARRGGVDFRKEEYFKHELGNRHGDSLSDKSLKMRLGPPLKKRPECSPSKNEPRSRGYAKKNFSRP</sequence>
<protein>
    <submittedName>
        <fullName evidence="2">Uncharacterized protein</fullName>
    </submittedName>
</protein>
<accession>A0ABD0Y5E4</accession>
<feature type="compositionally biased region" description="Basic and acidic residues" evidence="1">
    <location>
        <begin position="725"/>
        <end position="745"/>
    </location>
</feature>
<gene>
    <name evidence="2" type="ORF">AAG570_002752</name>
</gene>
<feature type="compositionally biased region" description="Basic and acidic residues" evidence="1">
    <location>
        <begin position="250"/>
        <end position="262"/>
    </location>
</feature>
<feature type="compositionally biased region" description="Basic and acidic residues" evidence="1">
    <location>
        <begin position="137"/>
        <end position="164"/>
    </location>
</feature>
<keyword evidence="3" id="KW-1185">Reference proteome</keyword>
<evidence type="ECO:0000256" key="1">
    <source>
        <dbReference type="SAM" id="MobiDB-lite"/>
    </source>
</evidence>
<feature type="compositionally biased region" description="Basic residues" evidence="1">
    <location>
        <begin position="798"/>
        <end position="807"/>
    </location>
</feature>
<feature type="region of interest" description="Disordered" evidence="1">
    <location>
        <begin position="658"/>
        <end position="745"/>
    </location>
</feature>
<feature type="compositionally biased region" description="Basic residues" evidence="1">
    <location>
        <begin position="712"/>
        <end position="724"/>
    </location>
</feature>
<feature type="compositionally biased region" description="Polar residues" evidence="1">
    <location>
        <begin position="171"/>
        <end position="183"/>
    </location>
</feature>
<dbReference type="Proteomes" id="UP001558652">
    <property type="component" value="Unassembled WGS sequence"/>
</dbReference>
<evidence type="ECO:0000313" key="2">
    <source>
        <dbReference type="EMBL" id="KAL1122421.1"/>
    </source>
</evidence>
<name>A0ABD0Y5E4_9HEMI</name>